<dbReference type="AlphaFoldDB" id="A0A512NBG3"/>
<dbReference type="Pfam" id="PF13761">
    <property type="entry name" value="DUF4166"/>
    <property type="match status" value="1"/>
</dbReference>
<evidence type="ECO:0000313" key="3">
    <source>
        <dbReference type="Proteomes" id="UP000321058"/>
    </source>
</evidence>
<dbReference type="InterPro" id="IPR025311">
    <property type="entry name" value="DUF4166"/>
</dbReference>
<dbReference type="Proteomes" id="UP000321058">
    <property type="component" value="Unassembled WGS sequence"/>
</dbReference>
<gene>
    <name evidence="2" type="ORF">RSO01_34560</name>
</gene>
<dbReference type="InterPro" id="IPR000534">
    <property type="entry name" value="Semialdehyde_DH_NAD-bd"/>
</dbReference>
<dbReference type="PANTHER" id="PTHR43796">
    <property type="entry name" value="CARBOXYNORSPERMIDINE SYNTHASE"/>
    <property type="match status" value="1"/>
</dbReference>
<evidence type="ECO:0000259" key="1">
    <source>
        <dbReference type="SMART" id="SM00859"/>
    </source>
</evidence>
<dbReference type="PANTHER" id="PTHR43796:SF2">
    <property type="entry name" value="CARBOXYNORSPERMIDINE SYNTHASE"/>
    <property type="match status" value="1"/>
</dbReference>
<sequence>MRVLVLGGTGVFGSRLCRLLADDPGIELTIAARDRAAVDQLARELGVTGRALDWRCDLDRVLGEGSHDVVVNAAGPFQGQDHGVAECCIRHGVHYLDLADDAAFVLGIDRLHDAALKAAVLVCAGASTAPALTGAVVEEALKDGPVERVGFGIMPGNDAPRGPALVATIVGSAGKPIADQPGRRVWGELRRMTLPGLGKRWVAPCDLPEPALFARRFGVRDTFAGAGLEVSIFHVGLWLLSWLVRLGLLRTLTPIAPLLAGIADHLRFLGTDRGGLRLEVHAGSQTRVWCLIAEGGDGPFIPVTPAAALVRKLAGGLATRGAQPCLGLLNLAEIDAEWRRAGLRIAAGWSETDLRPSLYRRVLGVAYDRQSRAGQALHDAGPSHWKGRCTVVGAETSAGRLVAWLFQLPAPTDDAPIAVEFAASGTGELWTRRIGGRTMRSRQFIGLRKPAGWIVERFGILDFDLLVQVGDERLTLSMAGMRCCGLPLPRALWPVIEATESEEKGRFCFDVQIGLPLIGLLVRYRGWLTER</sequence>
<dbReference type="SUPFAM" id="SSF51735">
    <property type="entry name" value="NAD(P)-binding Rossmann-fold domains"/>
    <property type="match status" value="1"/>
</dbReference>
<dbReference type="Pfam" id="PF03435">
    <property type="entry name" value="Sacchrp_dh_NADP"/>
    <property type="match status" value="1"/>
</dbReference>
<comment type="caution">
    <text evidence="2">The sequence shown here is derived from an EMBL/GenBank/DDBJ whole genome shotgun (WGS) entry which is preliminary data.</text>
</comment>
<dbReference type="OrthoDB" id="528778at2"/>
<dbReference type="InterPro" id="IPR005097">
    <property type="entry name" value="Sacchrp_dh_NADP-bd"/>
</dbReference>
<dbReference type="SMART" id="SM00859">
    <property type="entry name" value="Semialdhyde_dh"/>
    <property type="match status" value="1"/>
</dbReference>
<dbReference type="InterPro" id="IPR036291">
    <property type="entry name" value="NAD(P)-bd_dom_sf"/>
</dbReference>
<protein>
    <recommendedName>
        <fullName evidence="1">Semialdehyde dehydrogenase NAD-binding domain-containing protein</fullName>
    </recommendedName>
</protein>
<feature type="domain" description="Semialdehyde dehydrogenase NAD-binding" evidence="1">
    <location>
        <begin position="2"/>
        <end position="119"/>
    </location>
</feature>
<dbReference type="Gene3D" id="3.40.50.720">
    <property type="entry name" value="NAD(P)-binding Rossmann-like Domain"/>
    <property type="match status" value="1"/>
</dbReference>
<accession>A0A512NBG3</accession>
<dbReference type="EMBL" id="BKAJ01000061">
    <property type="protein sequence ID" value="GEP56290.1"/>
    <property type="molecule type" value="Genomic_DNA"/>
</dbReference>
<dbReference type="GO" id="GO:0051287">
    <property type="term" value="F:NAD binding"/>
    <property type="evidence" value="ECO:0007669"/>
    <property type="project" value="InterPro"/>
</dbReference>
<proteinExistence type="predicted"/>
<name>A0A512NBG3_9HYPH</name>
<evidence type="ECO:0000313" key="2">
    <source>
        <dbReference type="EMBL" id="GEP56290.1"/>
    </source>
</evidence>
<organism evidence="2 3">
    <name type="scientific">Reyranella soli</name>
    <dbReference type="NCBI Taxonomy" id="1230389"/>
    <lineage>
        <taxon>Bacteria</taxon>
        <taxon>Pseudomonadati</taxon>
        <taxon>Pseudomonadota</taxon>
        <taxon>Alphaproteobacteria</taxon>
        <taxon>Hyphomicrobiales</taxon>
        <taxon>Reyranellaceae</taxon>
        <taxon>Reyranella</taxon>
    </lineage>
</organism>
<reference evidence="2 3" key="1">
    <citation type="submission" date="2019-07" db="EMBL/GenBank/DDBJ databases">
        <title>Whole genome shotgun sequence of Reyranella soli NBRC 108950.</title>
        <authorList>
            <person name="Hosoyama A."/>
            <person name="Uohara A."/>
            <person name="Ohji S."/>
            <person name="Ichikawa N."/>
        </authorList>
    </citation>
    <scope>NUCLEOTIDE SEQUENCE [LARGE SCALE GENOMIC DNA]</scope>
    <source>
        <strain evidence="2 3">NBRC 108950</strain>
    </source>
</reference>
<dbReference type="RefSeq" id="WP_147150360.1">
    <property type="nucleotide sequence ID" value="NZ_BKAJ01000061.1"/>
</dbReference>
<keyword evidence="3" id="KW-1185">Reference proteome</keyword>
<dbReference type="GO" id="GO:0016620">
    <property type="term" value="F:oxidoreductase activity, acting on the aldehyde or oxo group of donors, NAD or NADP as acceptor"/>
    <property type="evidence" value="ECO:0007669"/>
    <property type="project" value="InterPro"/>
</dbReference>